<comment type="caution">
    <text evidence="7">The sequence shown here is derived from an EMBL/GenBank/DDBJ whole genome shotgun (WGS) entry which is preliminary data.</text>
</comment>
<reference evidence="7" key="1">
    <citation type="journal article" date="2021" name="Nat. Commun.">
        <title>Genetic determinants of endophytism in the Arabidopsis root mycobiome.</title>
        <authorList>
            <person name="Mesny F."/>
            <person name="Miyauchi S."/>
            <person name="Thiergart T."/>
            <person name="Pickel B."/>
            <person name="Atanasova L."/>
            <person name="Karlsson M."/>
            <person name="Huettel B."/>
            <person name="Barry K.W."/>
            <person name="Haridas S."/>
            <person name="Chen C."/>
            <person name="Bauer D."/>
            <person name="Andreopoulos W."/>
            <person name="Pangilinan J."/>
            <person name="LaButti K."/>
            <person name="Riley R."/>
            <person name="Lipzen A."/>
            <person name="Clum A."/>
            <person name="Drula E."/>
            <person name="Henrissat B."/>
            <person name="Kohler A."/>
            <person name="Grigoriev I.V."/>
            <person name="Martin F.M."/>
            <person name="Hacquard S."/>
        </authorList>
    </citation>
    <scope>NUCLEOTIDE SEQUENCE</scope>
    <source>
        <strain evidence="7">MPI-CAGE-AT-0147</strain>
    </source>
</reference>
<keyword evidence="8" id="KW-1185">Reference proteome</keyword>
<evidence type="ECO:0000256" key="5">
    <source>
        <dbReference type="ARBA" id="ARBA00023002"/>
    </source>
</evidence>
<dbReference type="EMBL" id="JAGMUV010000011">
    <property type="protein sequence ID" value="KAH7140889.1"/>
    <property type="molecule type" value="Genomic_DNA"/>
</dbReference>
<gene>
    <name evidence="7" type="ORF">EDB81DRAFT_66992</name>
</gene>
<keyword evidence="5" id="KW-0560">Oxidoreductase</keyword>
<evidence type="ECO:0000256" key="6">
    <source>
        <dbReference type="ARBA" id="ARBA00023033"/>
    </source>
</evidence>
<keyword evidence="3" id="KW-0285">Flavoprotein</keyword>
<keyword evidence="6" id="KW-0503">Monooxygenase</keyword>
<evidence type="ECO:0000256" key="4">
    <source>
        <dbReference type="ARBA" id="ARBA00022827"/>
    </source>
</evidence>
<proteinExistence type="inferred from homology"/>
<comment type="cofactor">
    <cofactor evidence="1">
        <name>FAD</name>
        <dbReference type="ChEBI" id="CHEBI:57692"/>
    </cofactor>
</comment>
<protein>
    <recommendedName>
        <fullName evidence="9">FAD-binding domain-containing protein</fullName>
    </recommendedName>
</protein>
<dbReference type="PANTHER" id="PTHR46720">
    <property type="entry name" value="HYDROXYLASE, PUTATIVE (AFU_ORTHOLOGUE AFUA_3G01460)-RELATED"/>
    <property type="match status" value="1"/>
</dbReference>
<dbReference type="GO" id="GO:0044550">
    <property type="term" value="P:secondary metabolite biosynthetic process"/>
    <property type="evidence" value="ECO:0007669"/>
    <property type="project" value="TreeGrafter"/>
</dbReference>
<dbReference type="Proteomes" id="UP000738349">
    <property type="component" value="Unassembled WGS sequence"/>
</dbReference>
<dbReference type="OrthoDB" id="417877at2759"/>
<evidence type="ECO:0000256" key="1">
    <source>
        <dbReference type="ARBA" id="ARBA00001974"/>
    </source>
</evidence>
<dbReference type="InterPro" id="IPR036188">
    <property type="entry name" value="FAD/NAD-bd_sf"/>
</dbReference>
<accession>A0A9P9EJY9</accession>
<dbReference type="SUPFAM" id="SSF51905">
    <property type="entry name" value="FAD/NAD(P)-binding domain"/>
    <property type="match status" value="1"/>
</dbReference>
<evidence type="ECO:0000256" key="3">
    <source>
        <dbReference type="ARBA" id="ARBA00022630"/>
    </source>
</evidence>
<dbReference type="InterPro" id="IPR051104">
    <property type="entry name" value="FAD_monoxygenase"/>
</dbReference>
<organism evidence="7 8">
    <name type="scientific">Dactylonectria macrodidyma</name>
    <dbReference type="NCBI Taxonomy" id="307937"/>
    <lineage>
        <taxon>Eukaryota</taxon>
        <taxon>Fungi</taxon>
        <taxon>Dikarya</taxon>
        <taxon>Ascomycota</taxon>
        <taxon>Pezizomycotina</taxon>
        <taxon>Sordariomycetes</taxon>
        <taxon>Hypocreomycetidae</taxon>
        <taxon>Hypocreales</taxon>
        <taxon>Nectriaceae</taxon>
        <taxon>Dactylonectria</taxon>
    </lineage>
</organism>
<dbReference type="PANTHER" id="PTHR46720:SF3">
    <property type="entry name" value="FAD-BINDING DOMAIN-CONTAINING PROTEIN-RELATED"/>
    <property type="match status" value="1"/>
</dbReference>
<comment type="similarity">
    <text evidence="2">Belongs to the paxM FAD-dependent monooxygenase family.</text>
</comment>
<evidence type="ECO:0000313" key="8">
    <source>
        <dbReference type="Proteomes" id="UP000738349"/>
    </source>
</evidence>
<name>A0A9P9EJY9_9HYPO</name>
<dbReference type="Gene3D" id="3.50.50.60">
    <property type="entry name" value="FAD/NAD(P)-binding domain"/>
    <property type="match status" value="1"/>
</dbReference>
<keyword evidence="4" id="KW-0274">FAD</keyword>
<dbReference type="GO" id="GO:0004497">
    <property type="term" value="F:monooxygenase activity"/>
    <property type="evidence" value="ECO:0007669"/>
    <property type="project" value="UniProtKB-KW"/>
</dbReference>
<sequence>MKIELQIVRRTLFPDHQLHFTGNTAYRVLVPKSSLSHLPDITHATAWWWGETGHAYFSDVDDESENPDGLFEITVRSYHEPEIPGRTVAWGIPATNERVASRVLKFDQRVRDAVDVVPEGQWREFAGFAGPRLEKIIAWDKVALIGDSSHPLSGAFGSGATFAMEDGWILARALEKTQHSSQSIPEALEIFEKIRSPYYTRMYEHLDESHETIQKRQKESKDFDQKLQVKIDSFLYGDKDFIYKNDIAKVWKDYNTSKTGVSV</sequence>
<dbReference type="AlphaFoldDB" id="A0A9P9EJY9"/>
<evidence type="ECO:0008006" key="9">
    <source>
        <dbReference type="Google" id="ProtNLM"/>
    </source>
</evidence>
<evidence type="ECO:0000256" key="2">
    <source>
        <dbReference type="ARBA" id="ARBA00007992"/>
    </source>
</evidence>
<evidence type="ECO:0000313" key="7">
    <source>
        <dbReference type="EMBL" id="KAH7140889.1"/>
    </source>
</evidence>